<evidence type="ECO:0000313" key="5">
    <source>
        <dbReference type="Proteomes" id="UP000722989"/>
    </source>
</evidence>
<proteinExistence type="predicted"/>
<keyword evidence="1 2" id="KW-0238">DNA-binding</keyword>
<evidence type="ECO:0000259" key="3">
    <source>
        <dbReference type="PROSITE" id="PS50977"/>
    </source>
</evidence>
<dbReference type="SUPFAM" id="SSF46689">
    <property type="entry name" value="Homeodomain-like"/>
    <property type="match status" value="1"/>
</dbReference>
<organism evidence="4 5">
    <name type="scientific">Planosporangium thailandense</name>
    <dbReference type="NCBI Taxonomy" id="765197"/>
    <lineage>
        <taxon>Bacteria</taxon>
        <taxon>Bacillati</taxon>
        <taxon>Actinomycetota</taxon>
        <taxon>Actinomycetes</taxon>
        <taxon>Micromonosporales</taxon>
        <taxon>Micromonosporaceae</taxon>
        <taxon>Planosporangium</taxon>
    </lineage>
</organism>
<feature type="DNA-binding region" description="H-T-H motif" evidence="2">
    <location>
        <begin position="35"/>
        <end position="54"/>
    </location>
</feature>
<dbReference type="Proteomes" id="UP000722989">
    <property type="component" value="Unassembled WGS sequence"/>
</dbReference>
<keyword evidence="5" id="KW-1185">Reference proteome</keyword>
<name>A0ABX0XUP4_9ACTN</name>
<gene>
    <name evidence="4" type="ORF">HC031_08370</name>
</gene>
<dbReference type="PROSITE" id="PS50977">
    <property type="entry name" value="HTH_TETR_2"/>
    <property type="match status" value="1"/>
</dbReference>
<evidence type="ECO:0000256" key="1">
    <source>
        <dbReference type="ARBA" id="ARBA00023125"/>
    </source>
</evidence>
<dbReference type="EMBL" id="JAATVY010000004">
    <property type="protein sequence ID" value="NJC69734.1"/>
    <property type="molecule type" value="Genomic_DNA"/>
</dbReference>
<feature type="domain" description="HTH tetR-type" evidence="3">
    <location>
        <begin position="13"/>
        <end position="72"/>
    </location>
</feature>
<dbReference type="Gene3D" id="1.10.357.10">
    <property type="entry name" value="Tetracycline Repressor, domain 2"/>
    <property type="match status" value="1"/>
</dbReference>
<reference evidence="4 5" key="1">
    <citation type="submission" date="2020-03" db="EMBL/GenBank/DDBJ databases">
        <title>WGS of the type strain of Planosporangium spp.</title>
        <authorList>
            <person name="Thawai C."/>
        </authorList>
    </citation>
    <scope>NUCLEOTIDE SEQUENCE [LARGE SCALE GENOMIC DNA]</scope>
    <source>
        <strain evidence="4 5">TBRC 5610</strain>
    </source>
</reference>
<sequence>MAVNVDGRTARAVRTRRAVVDAFLALLAEGDPRPTAERIAERAGVSLRSLWTNFADLETLYAAAGQRQLERQAELARRISPRLPLAQRVAALARQRAQVLEFLAPVARAAQLREPFSAQLRANRARQYQIARDELAQLFAAELEAAGPGADELLNALTAASTWPAWSALRDDLGLGVPVARQTMARMLYSLLSQPPTDQ</sequence>
<evidence type="ECO:0000256" key="2">
    <source>
        <dbReference type="PROSITE-ProRule" id="PRU00335"/>
    </source>
</evidence>
<dbReference type="InterPro" id="IPR009057">
    <property type="entry name" value="Homeodomain-like_sf"/>
</dbReference>
<dbReference type="InterPro" id="IPR001647">
    <property type="entry name" value="HTH_TetR"/>
</dbReference>
<evidence type="ECO:0000313" key="4">
    <source>
        <dbReference type="EMBL" id="NJC69734.1"/>
    </source>
</evidence>
<accession>A0ABX0XUP4</accession>
<protein>
    <submittedName>
        <fullName evidence="4">TetR/AcrR family transcriptional regulator</fullName>
    </submittedName>
</protein>
<comment type="caution">
    <text evidence="4">The sequence shown here is derived from an EMBL/GenBank/DDBJ whole genome shotgun (WGS) entry which is preliminary data.</text>
</comment>